<dbReference type="Gene3D" id="1.10.8.10">
    <property type="entry name" value="DNA helicase RuvA subunit, C-terminal domain"/>
    <property type="match status" value="2"/>
</dbReference>
<comment type="caution">
    <text evidence="1">The sequence shown here is derived from an EMBL/GenBank/DDBJ whole genome shotgun (WGS) entry which is preliminary data.</text>
</comment>
<keyword evidence="2" id="KW-1185">Reference proteome</keyword>
<dbReference type="EMBL" id="JAHRIQ010037270">
    <property type="protein sequence ID" value="MEQ2233516.1"/>
    <property type="molecule type" value="Genomic_DNA"/>
</dbReference>
<organism evidence="1 2">
    <name type="scientific">Ilyodon furcidens</name>
    <name type="common">goldbreast splitfin</name>
    <dbReference type="NCBI Taxonomy" id="33524"/>
    <lineage>
        <taxon>Eukaryota</taxon>
        <taxon>Metazoa</taxon>
        <taxon>Chordata</taxon>
        <taxon>Craniata</taxon>
        <taxon>Vertebrata</taxon>
        <taxon>Euteleostomi</taxon>
        <taxon>Actinopterygii</taxon>
        <taxon>Neopterygii</taxon>
        <taxon>Teleostei</taxon>
        <taxon>Neoteleostei</taxon>
        <taxon>Acanthomorphata</taxon>
        <taxon>Ovalentaria</taxon>
        <taxon>Atherinomorphae</taxon>
        <taxon>Cyprinodontiformes</taxon>
        <taxon>Goodeidae</taxon>
        <taxon>Ilyodon</taxon>
    </lineage>
</organism>
<evidence type="ECO:0000313" key="2">
    <source>
        <dbReference type="Proteomes" id="UP001482620"/>
    </source>
</evidence>
<accession>A0ABV0TLY9</accession>
<protein>
    <submittedName>
        <fullName evidence="1">Uncharacterized protein</fullName>
    </submittedName>
</protein>
<reference evidence="1 2" key="1">
    <citation type="submission" date="2021-06" db="EMBL/GenBank/DDBJ databases">
        <authorList>
            <person name="Palmer J.M."/>
        </authorList>
    </citation>
    <scope>NUCLEOTIDE SEQUENCE [LARGE SCALE GENOMIC DNA]</scope>
    <source>
        <strain evidence="2">if_2019</strain>
        <tissue evidence="1">Muscle</tissue>
    </source>
</reference>
<name>A0ABV0TLY9_9TELE</name>
<dbReference type="Proteomes" id="UP001482620">
    <property type="component" value="Unassembled WGS sequence"/>
</dbReference>
<proteinExistence type="predicted"/>
<gene>
    <name evidence="1" type="ORF">ILYODFUR_022660</name>
</gene>
<sequence>MNCCGNILKSTLLKEVVSFSSMASMQPSSQTKEASSKSAHLAQTLMCIRLMEANEPSAVSFENKCNPLECSQRTFPENSLIVREALRMNLPRHLVLIRVQKRLQTIGSNYTDLKDLVADLFEEVGVPSSLDQEVPMETNQLEEAMMMNSLVVKKALRLGVPPELITPLLRAKLLSSGAPYCDVHELLTDVNKN</sequence>
<evidence type="ECO:0000313" key="1">
    <source>
        <dbReference type="EMBL" id="MEQ2233516.1"/>
    </source>
</evidence>